<keyword evidence="1" id="KW-0813">Transport</keyword>
<dbReference type="GeneID" id="83057459"/>
<dbReference type="PROSITE" id="PS00198">
    <property type="entry name" value="4FE4S_FER_1"/>
    <property type="match status" value="1"/>
</dbReference>
<sequence length="150" mass="16801">MKRIFIDADKCDGCMNCSLACMNAHRRDGIDNIYSLDLNDPENESRNFILQDGGKHYRPLFCRHCDEPMCVVSCMSGAMRKNPETGLVEYDETKCGACYMCVMNCPYGVPKPDTATRSVVIKCDFCAGKEEGPSCVRACPKEAIYLKEVE</sequence>
<evidence type="ECO:0000256" key="6">
    <source>
        <dbReference type="ARBA" id="ARBA00023004"/>
    </source>
</evidence>
<dbReference type="InterPro" id="IPR050954">
    <property type="entry name" value="ET_IronSulfur_Cluster-Binding"/>
</dbReference>
<evidence type="ECO:0000313" key="9">
    <source>
        <dbReference type="Proteomes" id="UP000093044"/>
    </source>
</evidence>
<dbReference type="Gene3D" id="3.30.70.20">
    <property type="match status" value="2"/>
</dbReference>
<keyword evidence="2" id="KW-0004">4Fe-4S</keyword>
<evidence type="ECO:0000256" key="3">
    <source>
        <dbReference type="ARBA" id="ARBA00022723"/>
    </source>
</evidence>
<evidence type="ECO:0000256" key="2">
    <source>
        <dbReference type="ARBA" id="ARBA00022485"/>
    </source>
</evidence>
<dbReference type="AlphaFoldDB" id="A0A1B2I475"/>
<reference evidence="8" key="1">
    <citation type="submission" date="2016-08" db="EMBL/GenBank/DDBJ databases">
        <title>Complete genome of Cloacibacillus porcorum.</title>
        <authorList>
            <person name="Looft T."/>
            <person name="Bayles D.O."/>
            <person name="Alt D.P."/>
        </authorList>
    </citation>
    <scope>NUCLEOTIDE SEQUENCE [LARGE SCALE GENOMIC DNA]</scope>
    <source>
        <strain evidence="8">CL-84</strain>
    </source>
</reference>
<dbReference type="OrthoDB" id="9810688at2"/>
<dbReference type="CDD" id="cd10563">
    <property type="entry name" value="CooF_like"/>
    <property type="match status" value="1"/>
</dbReference>
<evidence type="ECO:0000256" key="1">
    <source>
        <dbReference type="ARBA" id="ARBA00022448"/>
    </source>
</evidence>
<dbReference type="STRING" id="1197717.BED41_06290"/>
<keyword evidence="6" id="KW-0408">Iron</keyword>
<name>A0A1B2I475_9BACT</name>
<dbReference type="PROSITE" id="PS51379">
    <property type="entry name" value="4FE4S_FER_2"/>
    <property type="match status" value="3"/>
</dbReference>
<evidence type="ECO:0000256" key="4">
    <source>
        <dbReference type="ARBA" id="ARBA00022737"/>
    </source>
</evidence>
<dbReference type="PANTHER" id="PTHR43177:SF5">
    <property type="entry name" value="ANAEROBIC DIMETHYL SULFOXIDE REDUCTASE CHAIN B-RELATED"/>
    <property type="match status" value="1"/>
</dbReference>
<organism evidence="8 9">
    <name type="scientific">Cloacibacillus porcorum</name>
    <dbReference type="NCBI Taxonomy" id="1197717"/>
    <lineage>
        <taxon>Bacteria</taxon>
        <taxon>Thermotogati</taxon>
        <taxon>Synergistota</taxon>
        <taxon>Synergistia</taxon>
        <taxon>Synergistales</taxon>
        <taxon>Synergistaceae</taxon>
        <taxon>Cloacibacillus</taxon>
    </lineage>
</organism>
<protein>
    <submittedName>
        <fullName evidence="8">Nitrate reductase</fullName>
    </submittedName>
</protein>
<dbReference type="Proteomes" id="UP000093044">
    <property type="component" value="Chromosome"/>
</dbReference>
<gene>
    <name evidence="8" type="ORF">BED41_06290</name>
</gene>
<dbReference type="RefSeq" id="WP_066744157.1">
    <property type="nucleotide sequence ID" value="NZ_CALCLR010000026.1"/>
</dbReference>
<accession>A0A1B2I475</accession>
<dbReference type="SUPFAM" id="SSF54862">
    <property type="entry name" value="4Fe-4S ferredoxins"/>
    <property type="match status" value="1"/>
</dbReference>
<keyword evidence="7" id="KW-0411">Iron-sulfur</keyword>
<dbReference type="GO" id="GO:0051539">
    <property type="term" value="F:4 iron, 4 sulfur cluster binding"/>
    <property type="evidence" value="ECO:0007669"/>
    <property type="project" value="UniProtKB-KW"/>
</dbReference>
<keyword evidence="4" id="KW-0677">Repeat</keyword>
<dbReference type="EMBL" id="CP016757">
    <property type="protein sequence ID" value="ANZ44733.1"/>
    <property type="molecule type" value="Genomic_DNA"/>
</dbReference>
<dbReference type="InterPro" id="IPR017900">
    <property type="entry name" value="4Fe4S_Fe_S_CS"/>
</dbReference>
<dbReference type="InterPro" id="IPR017896">
    <property type="entry name" value="4Fe4S_Fe-S-bd"/>
</dbReference>
<evidence type="ECO:0000256" key="5">
    <source>
        <dbReference type="ARBA" id="ARBA00022982"/>
    </source>
</evidence>
<evidence type="ECO:0000313" key="8">
    <source>
        <dbReference type="EMBL" id="ANZ44733.1"/>
    </source>
</evidence>
<dbReference type="PANTHER" id="PTHR43177">
    <property type="entry name" value="PROTEIN NRFC"/>
    <property type="match status" value="1"/>
</dbReference>
<keyword evidence="5" id="KW-0249">Electron transport</keyword>
<evidence type="ECO:0000256" key="7">
    <source>
        <dbReference type="ARBA" id="ARBA00023014"/>
    </source>
</evidence>
<keyword evidence="9" id="KW-1185">Reference proteome</keyword>
<dbReference type="GO" id="GO:0046872">
    <property type="term" value="F:metal ion binding"/>
    <property type="evidence" value="ECO:0007669"/>
    <property type="project" value="UniProtKB-KW"/>
</dbReference>
<keyword evidence="3" id="KW-0479">Metal-binding</keyword>
<dbReference type="KEGG" id="cpor:BED41_06290"/>
<proteinExistence type="predicted"/>
<dbReference type="Pfam" id="PF13247">
    <property type="entry name" value="Fer4_11"/>
    <property type="match status" value="1"/>
</dbReference>